<dbReference type="SMART" id="SM01240">
    <property type="entry name" value="IMPDH"/>
    <property type="match status" value="1"/>
</dbReference>
<dbReference type="EMBL" id="CP128400">
    <property type="protein sequence ID" value="WJW69101.1"/>
    <property type="molecule type" value="Genomic_DNA"/>
</dbReference>
<sequence length="351" mass="37743">MSATDSEALATSERKVEHLRICLYEDVQAKGISAGLESYRFIHQALPEIDLAEVDLSLELFGRKVNAPILISSMTGGADWAARINRNLALAAEKWGVAMGVGSQRAAIEDAALRYSYAIRELAPNIPLLANIGAVQLNYGYGLQQCLTAVRMLEADALYLHLNALQEAVQPAGNINFKGLLAKIGEMCEALAKHNIPVIIKEVGNGLSREVCRKLYGVGVSGFDVAGSGGTSWSEVEKFRNKRQLDRNAAGNFADWGIPTSQSVIWAREAAPEATVIGSGGIRNGVDVAKIIALGGDVAGLAMPFLKAAEESSDAVEAVIEQLVRELRVAMFCIGAKDLKELRETPHFVRI</sequence>
<comment type="cofactor">
    <cofactor evidence="1 11">
        <name>FMN</name>
        <dbReference type="ChEBI" id="CHEBI:58210"/>
    </cofactor>
</comment>
<feature type="binding site" evidence="11">
    <location>
        <begin position="103"/>
        <end position="105"/>
    </location>
    <ligand>
        <name>substrate</name>
    </ligand>
</feature>
<dbReference type="CDD" id="cd02811">
    <property type="entry name" value="IDI-2_FMN"/>
    <property type="match status" value="1"/>
</dbReference>
<dbReference type="EC" id="5.3.3.2" evidence="11"/>
<evidence type="ECO:0000256" key="1">
    <source>
        <dbReference type="ARBA" id="ARBA00001917"/>
    </source>
</evidence>
<keyword evidence="5 11" id="KW-0479">Metal-binding</keyword>
<comment type="similarity">
    <text evidence="11">Belongs to the IPP isomerase type 2 family.</text>
</comment>
<dbReference type="Pfam" id="PF01070">
    <property type="entry name" value="FMN_dh"/>
    <property type="match status" value="2"/>
</dbReference>
<feature type="binding site" evidence="11">
    <location>
        <position position="131"/>
    </location>
    <ligand>
        <name>FMN</name>
        <dbReference type="ChEBI" id="CHEBI:58210"/>
    </ligand>
</feature>
<keyword evidence="16" id="KW-1185">Reference proteome</keyword>
<feature type="binding site" evidence="11">
    <location>
        <begin position="14"/>
        <end position="15"/>
    </location>
    <ligand>
        <name>substrate</name>
    </ligand>
</feature>
<evidence type="ECO:0000256" key="8">
    <source>
        <dbReference type="ARBA" id="ARBA00023229"/>
    </source>
</evidence>
<evidence type="ECO:0000313" key="14">
    <source>
        <dbReference type="EMBL" id="WJW69101.1"/>
    </source>
</evidence>
<evidence type="ECO:0000256" key="5">
    <source>
        <dbReference type="ARBA" id="ARBA00022723"/>
    </source>
</evidence>
<dbReference type="GO" id="GO:0070402">
    <property type="term" value="F:NADPH binding"/>
    <property type="evidence" value="ECO:0007669"/>
    <property type="project" value="UniProtKB-UniRule"/>
</dbReference>
<evidence type="ECO:0000256" key="10">
    <source>
        <dbReference type="ARBA" id="ARBA00025810"/>
    </source>
</evidence>
<gene>
    <name evidence="11 14" type="primary">fni</name>
    <name evidence="13" type="ORF">HXX08_15115</name>
    <name evidence="14" type="ORF">OZ401_002694</name>
</gene>
<dbReference type="PANTHER" id="PTHR43665">
    <property type="entry name" value="ISOPENTENYL-DIPHOSPHATE DELTA-ISOMERASE"/>
    <property type="match status" value="1"/>
</dbReference>
<evidence type="ECO:0000256" key="7">
    <source>
        <dbReference type="ARBA" id="ARBA00022857"/>
    </source>
</evidence>
<dbReference type="InterPro" id="IPR013785">
    <property type="entry name" value="Aldolase_TIM"/>
</dbReference>
<evidence type="ECO:0000313" key="16">
    <source>
        <dbReference type="Proteomes" id="UP001431572"/>
    </source>
</evidence>
<feature type="binding site" evidence="11">
    <location>
        <begin position="302"/>
        <end position="303"/>
    </location>
    <ligand>
        <name>FMN</name>
        <dbReference type="ChEBI" id="CHEBI:58210"/>
    </ligand>
</feature>
<name>A0A8T7M508_9CHLR</name>
<feature type="domain" description="FMN-dependent dehydrogenase" evidence="12">
    <location>
        <begin position="193"/>
        <end position="344"/>
    </location>
</feature>
<dbReference type="Gene3D" id="3.20.20.70">
    <property type="entry name" value="Aldolase class I"/>
    <property type="match status" value="1"/>
</dbReference>
<dbReference type="GO" id="GO:0005737">
    <property type="term" value="C:cytoplasm"/>
    <property type="evidence" value="ECO:0007669"/>
    <property type="project" value="UniProtKB-SubCell"/>
</dbReference>
<protein>
    <recommendedName>
        <fullName evidence="11">Isopentenyl-diphosphate delta-isomerase</fullName>
        <shortName evidence="11">IPP isomerase</shortName>
        <ecNumber evidence="11">5.3.3.2</ecNumber>
    </recommendedName>
    <alternativeName>
        <fullName evidence="11">Isopentenyl diphosphate:dimethylallyl diphosphate isomerase</fullName>
    </alternativeName>
    <alternativeName>
        <fullName evidence="11">Isopentenyl pyrophosphate isomerase</fullName>
    </alternativeName>
    <alternativeName>
        <fullName evidence="11">Type 2 isopentenyl diphosphate isomerase</fullName>
        <shortName evidence="11">IDI-2</shortName>
    </alternativeName>
</protein>
<feature type="binding site" evidence="11">
    <location>
        <position position="72"/>
    </location>
    <ligand>
        <name>FMN</name>
        <dbReference type="ChEBI" id="CHEBI:58210"/>
    </ligand>
</feature>
<evidence type="ECO:0000313" key="15">
    <source>
        <dbReference type="Proteomes" id="UP000521676"/>
    </source>
</evidence>
<organism evidence="13 15">
    <name type="scientific">Candidatus Chlorohelix allophototropha</name>
    <dbReference type="NCBI Taxonomy" id="3003348"/>
    <lineage>
        <taxon>Bacteria</taxon>
        <taxon>Bacillati</taxon>
        <taxon>Chloroflexota</taxon>
        <taxon>Chloroflexia</taxon>
        <taxon>Candidatus Chloroheliales</taxon>
        <taxon>Candidatus Chloroheliaceae</taxon>
        <taxon>Candidatus Chlorohelix</taxon>
    </lineage>
</organism>
<comment type="caution">
    <text evidence="11">Lacks conserved residue(s) required for the propagation of feature annotation.</text>
</comment>
<dbReference type="PIRSF" id="PIRSF003314">
    <property type="entry name" value="IPP_isomerase"/>
    <property type="match status" value="1"/>
</dbReference>
<feature type="domain" description="FMN-dependent dehydrogenase" evidence="12">
    <location>
        <begin position="33"/>
        <end position="110"/>
    </location>
</feature>
<dbReference type="GO" id="GO:0004452">
    <property type="term" value="F:isopentenyl-diphosphate delta-isomerase activity"/>
    <property type="evidence" value="ECO:0007669"/>
    <property type="project" value="UniProtKB-UniRule"/>
</dbReference>
<feature type="binding site" evidence="11">
    <location>
        <position position="166"/>
    </location>
    <ligand>
        <name>substrate</name>
    </ligand>
</feature>
<evidence type="ECO:0000256" key="11">
    <source>
        <dbReference type="HAMAP-Rule" id="MF_00354"/>
    </source>
</evidence>
<comment type="cofactor">
    <cofactor evidence="11">
        <name>NADPH</name>
        <dbReference type="ChEBI" id="CHEBI:57783"/>
    </cofactor>
</comment>
<evidence type="ECO:0000256" key="4">
    <source>
        <dbReference type="ARBA" id="ARBA00022643"/>
    </source>
</evidence>
<dbReference type="AlphaFoldDB" id="A0A8T7M508"/>
<dbReference type="InterPro" id="IPR000262">
    <property type="entry name" value="FMN-dep_DH"/>
</dbReference>
<keyword evidence="8 11" id="KW-0414">Isoprene biosynthesis</keyword>
<dbReference type="GO" id="GO:0000287">
    <property type="term" value="F:magnesium ion binding"/>
    <property type="evidence" value="ECO:0007669"/>
    <property type="project" value="UniProtKB-UniRule"/>
</dbReference>
<feature type="binding site" evidence="11">
    <location>
        <begin position="281"/>
        <end position="283"/>
    </location>
    <ligand>
        <name>FMN</name>
        <dbReference type="ChEBI" id="CHEBI:58210"/>
    </ligand>
</feature>
<comment type="cofactor">
    <cofactor evidence="11">
        <name>Mg(2+)</name>
        <dbReference type="ChEBI" id="CHEBI:18420"/>
    </cofactor>
</comment>
<dbReference type="HAMAP" id="MF_00354">
    <property type="entry name" value="Idi_2"/>
    <property type="match status" value="1"/>
</dbReference>
<dbReference type="Proteomes" id="UP001431572">
    <property type="component" value="Chromosome 2"/>
</dbReference>
<feature type="binding site" evidence="11">
    <location>
        <position position="167"/>
    </location>
    <ligand>
        <name>Mg(2+)</name>
        <dbReference type="ChEBI" id="CHEBI:18420"/>
    </ligand>
</feature>
<dbReference type="PANTHER" id="PTHR43665:SF1">
    <property type="entry name" value="ISOPENTENYL-DIPHOSPHATE DELTA-ISOMERASE"/>
    <property type="match status" value="1"/>
</dbReference>
<comment type="subunit">
    <text evidence="10 11">Homooctamer. Dimer of tetramers.</text>
</comment>
<dbReference type="EMBL" id="JACATZ010000003">
    <property type="protein sequence ID" value="NWJ47190.1"/>
    <property type="molecule type" value="Genomic_DNA"/>
</dbReference>
<keyword evidence="6 11" id="KW-0460">Magnesium</keyword>
<accession>A0A8T7M508</accession>
<feature type="binding site" evidence="11">
    <location>
        <begin position="73"/>
        <end position="75"/>
    </location>
    <ligand>
        <name>FMN</name>
        <dbReference type="ChEBI" id="CHEBI:58210"/>
    </ligand>
</feature>
<keyword evidence="9 11" id="KW-0413">Isomerase</keyword>
<comment type="function">
    <text evidence="11">Involved in the biosynthesis of isoprenoids. Catalyzes the 1,3-allylic rearrangement of the homoallylic substrate isopentenyl (IPP) to its allylic isomer, dimethylallyl diphosphate (DMAPP).</text>
</comment>
<feature type="binding site" evidence="11">
    <location>
        <position position="201"/>
    </location>
    <ligand>
        <name>FMN</name>
        <dbReference type="ChEBI" id="CHEBI:58210"/>
    </ligand>
</feature>
<evidence type="ECO:0000256" key="3">
    <source>
        <dbReference type="ARBA" id="ARBA00022630"/>
    </source>
</evidence>
<dbReference type="Proteomes" id="UP000521676">
    <property type="component" value="Unassembled WGS sequence"/>
</dbReference>
<dbReference type="RefSeq" id="WP_341470992.1">
    <property type="nucleotide sequence ID" value="NZ_CP128400.1"/>
</dbReference>
<reference evidence="13 15" key="1">
    <citation type="submission" date="2020-06" db="EMBL/GenBank/DDBJ databases">
        <title>Anoxygenic phototrophic Chloroflexota member uses a Type I reaction center.</title>
        <authorList>
            <person name="Tsuji J.M."/>
            <person name="Shaw N.A."/>
            <person name="Nagashima S."/>
            <person name="Venkiteswaran J."/>
            <person name="Schiff S.L."/>
            <person name="Hanada S."/>
            <person name="Tank M."/>
            <person name="Neufeld J.D."/>
        </authorList>
    </citation>
    <scope>NUCLEOTIDE SEQUENCE [LARGE SCALE GENOMIC DNA]</scope>
    <source>
        <strain evidence="13">L227-S17</strain>
    </source>
</reference>
<evidence type="ECO:0000313" key="13">
    <source>
        <dbReference type="EMBL" id="NWJ47190.1"/>
    </source>
</evidence>
<feature type="binding site" evidence="11">
    <location>
        <position position="103"/>
    </location>
    <ligand>
        <name>FMN</name>
        <dbReference type="ChEBI" id="CHEBI:58210"/>
    </ligand>
</feature>
<evidence type="ECO:0000259" key="12">
    <source>
        <dbReference type="Pfam" id="PF01070"/>
    </source>
</evidence>
<dbReference type="SUPFAM" id="SSF51395">
    <property type="entry name" value="FMN-linked oxidoreductases"/>
    <property type="match status" value="1"/>
</dbReference>
<feature type="binding site" evidence="11">
    <location>
        <position position="231"/>
    </location>
    <ligand>
        <name>FMN</name>
        <dbReference type="ChEBI" id="CHEBI:58210"/>
    </ligand>
</feature>
<comment type="subcellular location">
    <subcellularLocation>
        <location evidence="11">Cytoplasm</location>
    </subcellularLocation>
</comment>
<keyword evidence="2 11" id="KW-0963">Cytoplasm</keyword>
<dbReference type="GO" id="GO:0016491">
    <property type="term" value="F:oxidoreductase activity"/>
    <property type="evidence" value="ECO:0007669"/>
    <property type="project" value="InterPro"/>
</dbReference>
<evidence type="ECO:0000256" key="6">
    <source>
        <dbReference type="ARBA" id="ARBA00022842"/>
    </source>
</evidence>
<keyword evidence="7 11" id="KW-0521">NADP</keyword>
<evidence type="ECO:0000256" key="2">
    <source>
        <dbReference type="ARBA" id="ARBA00022490"/>
    </source>
</evidence>
<dbReference type="InterPro" id="IPR011179">
    <property type="entry name" value="IPdP_isomerase"/>
</dbReference>
<dbReference type="NCBIfam" id="TIGR02151">
    <property type="entry name" value="IPP_isom_2"/>
    <property type="match status" value="1"/>
</dbReference>
<evidence type="ECO:0000256" key="9">
    <source>
        <dbReference type="ARBA" id="ARBA00023235"/>
    </source>
</evidence>
<reference evidence="14" key="2">
    <citation type="journal article" date="2024" name="Nature">
        <title>Anoxygenic phototroph of the Chloroflexota uses a type I reaction centre.</title>
        <authorList>
            <person name="Tsuji J.M."/>
            <person name="Shaw N.A."/>
            <person name="Nagashima S."/>
            <person name="Venkiteswaran J.J."/>
            <person name="Schiff S.L."/>
            <person name="Watanabe T."/>
            <person name="Fukui M."/>
            <person name="Hanada S."/>
            <person name="Tank M."/>
            <person name="Neufeld J.D."/>
        </authorList>
    </citation>
    <scope>NUCLEOTIDE SEQUENCE</scope>
    <source>
        <strain evidence="14">L227-S17</strain>
    </source>
</reference>
<comment type="catalytic activity">
    <reaction evidence="11">
        <text>isopentenyl diphosphate = dimethylallyl diphosphate</text>
        <dbReference type="Rhea" id="RHEA:23284"/>
        <dbReference type="ChEBI" id="CHEBI:57623"/>
        <dbReference type="ChEBI" id="CHEBI:128769"/>
        <dbReference type="EC" id="5.3.3.2"/>
    </reaction>
</comment>
<dbReference type="GO" id="GO:0008299">
    <property type="term" value="P:isoprenoid biosynthetic process"/>
    <property type="evidence" value="ECO:0007669"/>
    <property type="project" value="UniProtKB-UniRule"/>
</dbReference>
<keyword evidence="4 11" id="KW-0288">FMN</keyword>
<dbReference type="GO" id="GO:0010181">
    <property type="term" value="F:FMN binding"/>
    <property type="evidence" value="ECO:0007669"/>
    <property type="project" value="UniProtKB-UniRule"/>
</dbReference>
<proteinExistence type="inferred from homology"/>
<keyword evidence="3 11" id="KW-0285">Flavoprotein</keyword>